<dbReference type="AlphaFoldDB" id="A0A1Y3BSG8"/>
<accession>A0A1Y3BSG8</accession>
<organism evidence="3 4">
    <name type="scientific">Euroglyphus maynei</name>
    <name type="common">Mayne's house dust mite</name>
    <dbReference type="NCBI Taxonomy" id="6958"/>
    <lineage>
        <taxon>Eukaryota</taxon>
        <taxon>Metazoa</taxon>
        <taxon>Ecdysozoa</taxon>
        <taxon>Arthropoda</taxon>
        <taxon>Chelicerata</taxon>
        <taxon>Arachnida</taxon>
        <taxon>Acari</taxon>
        <taxon>Acariformes</taxon>
        <taxon>Sarcoptiformes</taxon>
        <taxon>Astigmata</taxon>
        <taxon>Psoroptidia</taxon>
        <taxon>Analgoidea</taxon>
        <taxon>Pyroglyphidae</taxon>
        <taxon>Pyroglyphinae</taxon>
        <taxon>Euroglyphus</taxon>
    </lineage>
</organism>
<evidence type="ECO:0000313" key="3">
    <source>
        <dbReference type="EMBL" id="OTF82516.1"/>
    </source>
</evidence>
<proteinExistence type="predicted"/>
<dbReference type="EMBL" id="MUJZ01008098">
    <property type="protein sequence ID" value="OTF82516.1"/>
    <property type="molecule type" value="Genomic_DNA"/>
</dbReference>
<protein>
    <submittedName>
        <fullName evidence="3">Uncharacterized protein</fullName>
    </submittedName>
</protein>
<gene>
    <name evidence="3" type="ORF">BLA29_012695</name>
</gene>
<keyword evidence="1" id="KW-0175">Coiled coil</keyword>
<name>A0A1Y3BSG8_EURMA</name>
<evidence type="ECO:0000256" key="2">
    <source>
        <dbReference type="SAM" id="MobiDB-lite"/>
    </source>
</evidence>
<feature type="region of interest" description="Disordered" evidence="2">
    <location>
        <begin position="1"/>
        <end position="31"/>
    </location>
</feature>
<evidence type="ECO:0000313" key="4">
    <source>
        <dbReference type="Proteomes" id="UP000194236"/>
    </source>
</evidence>
<comment type="caution">
    <text evidence="3">The sequence shown here is derived from an EMBL/GenBank/DDBJ whole genome shotgun (WGS) entry which is preliminary data.</text>
</comment>
<keyword evidence="4" id="KW-1185">Reference proteome</keyword>
<dbReference type="Proteomes" id="UP000194236">
    <property type="component" value="Unassembled WGS sequence"/>
</dbReference>
<sequence length="110" mass="13044">MTANPIQALPQQQQQQSNVNTTNINNDNNDDQQEMDIIMNDKQLLLTRMLCLLQFQLARLRFQSSNPFGDINDLIDRHQMVHEDLIKRLQMISNRLITLERKLDRQQQQN</sequence>
<feature type="compositionally biased region" description="Low complexity" evidence="2">
    <location>
        <begin position="11"/>
        <end position="27"/>
    </location>
</feature>
<reference evidence="3 4" key="1">
    <citation type="submission" date="2017-03" db="EMBL/GenBank/DDBJ databases">
        <title>Genome Survey of Euroglyphus maynei.</title>
        <authorList>
            <person name="Arlian L.G."/>
            <person name="Morgan M.S."/>
            <person name="Rider S.D."/>
        </authorList>
    </citation>
    <scope>NUCLEOTIDE SEQUENCE [LARGE SCALE GENOMIC DNA]</scope>
    <source>
        <strain evidence="3">Arlian Lab</strain>
        <tissue evidence="3">Whole body</tissue>
    </source>
</reference>
<feature type="coiled-coil region" evidence="1">
    <location>
        <begin position="82"/>
        <end position="109"/>
    </location>
</feature>
<evidence type="ECO:0000256" key="1">
    <source>
        <dbReference type="SAM" id="Coils"/>
    </source>
</evidence>